<dbReference type="SUPFAM" id="SSF82171">
    <property type="entry name" value="DPP6 N-terminal domain-like"/>
    <property type="match status" value="1"/>
</dbReference>
<organism evidence="2 3">
    <name type="scientific">Clostridium porci</name>
    <dbReference type="NCBI Taxonomy" id="2605778"/>
    <lineage>
        <taxon>Bacteria</taxon>
        <taxon>Bacillati</taxon>
        <taxon>Bacillota</taxon>
        <taxon>Clostridia</taxon>
        <taxon>Eubacteriales</taxon>
        <taxon>Clostridiaceae</taxon>
        <taxon>Clostridium</taxon>
    </lineage>
</organism>
<keyword evidence="1" id="KW-1133">Transmembrane helix</keyword>
<dbReference type="SUPFAM" id="SSF69322">
    <property type="entry name" value="Tricorn protease domain 2"/>
    <property type="match status" value="1"/>
</dbReference>
<dbReference type="RefSeq" id="WP_154473408.1">
    <property type="nucleotide sequence ID" value="NZ_VUMD01000016.1"/>
</dbReference>
<reference evidence="2 3" key="1">
    <citation type="submission" date="2019-08" db="EMBL/GenBank/DDBJ databases">
        <title>In-depth cultivation of the pig gut microbiome towards novel bacterial diversity and tailored functional studies.</title>
        <authorList>
            <person name="Wylensek D."/>
            <person name="Hitch T.C.A."/>
            <person name="Clavel T."/>
        </authorList>
    </citation>
    <scope>NUCLEOTIDE SEQUENCE [LARGE SCALE GENOMIC DNA]</scope>
    <source>
        <strain evidence="2 3">WCA-389-WT-23D1</strain>
    </source>
</reference>
<keyword evidence="1" id="KW-0472">Membrane</keyword>
<accession>A0A7X2TDI4</accession>
<keyword evidence="3" id="KW-1185">Reference proteome</keyword>
<protein>
    <submittedName>
        <fullName evidence="2">Uncharacterized protein</fullName>
    </submittedName>
</protein>
<sequence length="826" mass="94103">MKKTLQKVGILVLIFIIAVVVYFISARNVMEKETTVYTSMDEPTLPVIYTELSGIQINGLHGYMRDMGNQAARDSISVLPENRDLHIRIVEYGTTITGISYEIRNLSMDRLVERTEVENWSSLNGITNATLPIQNILTKNKTYLLKLILRTGEKEIFYYTRITWPDNSYAADMIRLADEFSRKSMDYNQARELTSYLETNNTEDNSSLGHVTIKSSFHHLTWDGLSVEMQGKPQITFQEFDGIMGRIQVNYKVLISQEDGTKALVDTEDNFSMKWNEKRIYMMNFERNANEIFTGDKESYSGKRILLGISGDNRVHIMKSSGSRYLAFQVNGDLWCYDQKDKEMIRIFTFESNQDDGVRSSYKKHDIKIMSVGEDGTVDFLVYGYMNRGKYEGRTGVVYYRYMADSSTLQEQFFIPAAESFEQIREDVNRLSYLAPNNMMYLMLQGNVYGIELTSNEFIVIAQGLTEGSFAVSNDGSRFAWQEGPSLYESERVHVMDFNTAGKQEIEGAEDDYVRVLGFVGNDLIYGLSRSKDVWLTNGRMKGIPMYAMYIVDNQMQVEDEYKRDGIYLSDVSAKDGRIHLKRLVKLSENQYVYQDEDTIVCNQKIDESSMKGIGWYASGEKGKVYFVQTDVDIEGDSVKVSAPKAFSYENTSILDVESAQTAQADSEMIFYAYGNGHYIGSSRSFVTAMEMAYDQMGYVTDRNQHIVWDRIDRKNVAAIKSPADEASKIIKYLDSFSGSKQYEDGVILIDGGGCTLNQVLYYIGKGIPVIAYVESGGYVMLTGYDSYNISLYDPETQKTWKMGLNDGGEYFRALQNDFICALSVE</sequence>
<evidence type="ECO:0000313" key="2">
    <source>
        <dbReference type="EMBL" id="MSS37972.1"/>
    </source>
</evidence>
<name>A0A7X2TDI4_9CLOT</name>
<proteinExistence type="predicted"/>
<evidence type="ECO:0000256" key="1">
    <source>
        <dbReference type="SAM" id="Phobius"/>
    </source>
</evidence>
<dbReference type="Proteomes" id="UP000429958">
    <property type="component" value="Unassembled WGS sequence"/>
</dbReference>
<gene>
    <name evidence="2" type="ORF">FYJ39_15760</name>
</gene>
<comment type="caution">
    <text evidence="2">The sequence shown here is derived from an EMBL/GenBank/DDBJ whole genome shotgun (WGS) entry which is preliminary data.</text>
</comment>
<feature type="transmembrane region" description="Helical" evidence="1">
    <location>
        <begin position="7"/>
        <end position="25"/>
    </location>
</feature>
<evidence type="ECO:0000313" key="3">
    <source>
        <dbReference type="Proteomes" id="UP000429958"/>
    </source>
</evidence>
<keyword evidence="1" id="KW-0812">Transmembrane</keyword>
<dbReference type="EMBL" id="VUMD01000016">
    <property type="protein sequence ID" value="MSS37972.1"/>
    <property type="molecule type" value="Genomic_DNA"/>
</dbReference>
<dbReference type="AlphaFoldDB" id="A0A7X2TDI4"/>